<dbReference type="EMBL" id="MT141558">
    <property type="protein sequence ID" value="QJA66677.1"/>
    <property type="molecule type" value="Genomic_DNA"/>
</dbReference>
<protein>
    <submittedName>
        <fullName evidence="1">Uncharacterized protein</fullName>
    </submittedName>
</protein>
<accession>A0A6M3JCN8</accession>
<gene>
    <name evidence="1" type="ORF">MM415B00340_0061</name>
</gene>
<name>A0A6M3JCN8_9ZZZZ</name>
<proteinExistence type="predicted"/>
<organism evidence="1">
    <name type="scientific">viral metagenome</name>
    <dbReference type="NCBI Taxonomy" id="1070528"/>
    <lineage>
        <taxon>unclassified sequences</taxon>
        <taxon>metagenomes</taxon>
        <taxon>organismal metagenomes</taxon>
    </lineage>
</organism>
<evidence type="ECO:0000313" key="1">
    <source>
        <dbReference type="EMBL" id="QJA66677.1"/>
    </source>
</evidence>
<dbReference type="AlphaFoldDB" id="A0A6M3JCN8"/>
<reference evidence="1" key="1">
    <citation type="submission" date="2020-03" db="EMBL/GenBank/DDBJ databases">
        <title>The deep terrestrial virosphere.</title>
        <authorList>
            <person name="Holmfeldt K."/>
            <person name="Nilsson E."/>
            <person name="Simone D."/>
            <person name="Lopez-Fernandez M."/>
            <person name="Wu X."/>
            <person name="de Brujin I."/>
            <person name="Lundin D."/>
            <person name="Andersson A."/>
            <person name="Bertilsson S."/>
            <person name="Dopson M."/>
        </authorList>
    </citation>
    <scope>NUCLEOTIDE SEQUENCE</scope>
    <source>
        <strain evidence="1">MM415B00340</strain>
    </source>
</reference>
<sequence>MPPILTGNTQQVFSTNVTLANYDYDYPEGLNLKPGSELHELIKNRVLERARASANIISSRFSAWNDIDHKMTAYIDLTQKEEDLKSDDKRKPVSIVFPYSYAIMETVLSYLITAFLQEPVFRYEGASPEDILGAMLLELVVLSQCNKGKIGLPLHTNFRDAICYGMGVAAPMWKVRMARKTVKRRTNSSFMSFFGREEFTKFEQEVVAFEGNELVNIDPYKYLPDPNVPVHKVQDGEFVGWLDTDSYMNLLADEKMDEDLFNVKYVKHVLNRHTSIYSTDQSGRQTRVGSPSSLRDTTVTHPVDQIYMYVKLIPKEWKLSESEYPEKWMFVLAADEVVIKAKSLGLDHDMFPIAVAAPDFDGYSPTPISRMEMQYGLQEVLDFLFNTHIANVRKAINDMFVVDPYLVNINDLRDPAPGKLIRLRRPAWGRGVDKVVQQLSVQDITRANIADSSFIVQWMQKIGAADESMMGSLRQGGPERLTSSEFQGTRTGAISRLERIAKVIGLQFMQDIAYMYASHTQQLMTEETYQKITGRWQQDLRVLYGSPRVKISPFDILIDYDVMVRDGSIPGGNFNEVWIQLFKIISGTPELIQQFDTVKIFKHIALSLGAKNVEEFVRQKNSPARVMPDDQIEEQTRQGNLLPMGAL</sequence>